<feature type="transmembrane region" description="Helical" evidence="4">
    <location>
        <begin position="44"/>
        <end position="67"/>
    </location>
</feature>
<organism evidence="5 6">
    <name type="scientific">Oidiodendron maius (strain Zn)</name>
    <dbReference type="NCBI Taxonomy" id="913774"/>
    <lineage>
        <taxon>Eukaryota</taxon>
        <taxon>Fungi</taxon>
        <taxon>Dikarya</taxon>
        <taxon>Ascomycota</taxon>
        <taxon>Pezizomycotina</taxon>
        <taxon>Leotiomycetes</taxon>
        <taxon>Leotiomycetes incertae sedis</taxon>
        <taxon>Myxotrichaceae</taxon>
        <taxon>Oidiodendron</taxon>
    </lineage>
</organism>
<dbReference type="HOGENOM" id="CLU_042941_4_0_1"/>
<keyword evidence="4" id="KW-0472">Membrane</keyword>
<comment type="similarity">
    <text evidence="3">Belongs to the ustYa family.</text>
</comment>
<evidence type="ECO:0000313" key="5">
    <source>
        <dbReference type="EMBL" id="KIM92655.1"/>
    </source>
</evidence>
<dbReference type="Proteomes" id="UP000054321">
    <property type="component" value="Unassembled WGS sequence"/>
</dbReference>
<dbReference type="GO" id="GO:0043386">
    <property type="term" value="P:mycotoxin biosynthetic process"/>
    <property type="evidence" value="ECO:0007669"/>
    <property type="project" value="InterPro"/>
</dbReference>
<evidence type="ECO:0000313" key="6">
    <source>
        <dbReference type="Proteomes" id="UP000054321"/>
    </source>
</evidence>
<keyword evidence="4" id="KW-0812">Transmembrane</keyword>
<proteinExistence type="inferred from homology"/>
<dbReference type="InParanoid" id="A0A0C3G8Y7"/>
<dbReference type="GO" id="GO:0016491">
    <property type="term" value="F:oxidoreductase activity"/>
    <property type="evidence" value="ECO:0007669"/>
    <property type="project" value="UniProtKB-KW"/>
</dbReference>
<keyword evidence="6" id="KW-1185">Reference proteome</keyword>
<keyword evidence="4" id="KW-1133">Transmembrane helix</keyword>
<dbReference type="OrthoDB" id="3687641at2759"/>
<reference evidence="6" key="2">
    <citation type="submission" date="2015-01" db="EMBL/GenBank/DDBJ databases">
        <title>Evolutionary Origins and Diversification of the Mycorrhizal Mutualists.</title>
        <authorList>
            <consortium name="DOE Joint Genome Institute"/>
            <consortium name="Mycorrhizal Genomics Consortium"/>
            <person name="Kohler A."/>
            <person name="Kuo A."/>
            <person name="Nagy L.G."/>
            <person name="Floudas D."/>
            <person name="Copeland A."/>
            <person name="Barry K.W."/>
            <person name="Cichocki N."/>
            <person name="Veneault-Fourrey C."/>
            <person name="LaButti K."/>
            <person name="Lindquist E.A."/>
            <person name="Lipzen A."/>
            <person name="Lundell T."/>
            <person name="Morin E."/>
            <person name="Murat C."/>
            <person name="Riley R."/>
            <person name="Ohm R."/>
            <person name="Sun H."/>
            <person name="Tunlid A."/>
            <person name="Henrissat B."/>
            <person name="Grigoriev I.V."/>
            <person name="Hibbett D.S."/>
            <person name="Martin F."/>
        </authorList>
    </citation>
    <scope>NUCLEOTIDE SEQUENCE [LARGE SCALE GENOMIC DNA]</scope>
    <source>
        <strain evidence="6">Zn</strain>
    </source>
</reference>
<evidence type="ECO:0000256" key="4">
    <source>
        <dbReference type="SAM" id="Phobius"/>
    </source>
</evidence>
<dbReference type="InterPro" id="IPR021765">
    <property type="entry name" value="UstYa-like"/>
</dbReference>
<dbReference type="EMBL" id="KN832912">
    <property type="protein sequence ID" value="KIM92655.1"/>
    <property type="molecule type" value="Genomic_DNA"/>
</dbReference>
<dbReference type="AlphaFoldDB" id="A0A0C3G8Y7"/>
<name>A0A0C3G8Y7_OIDMZ</name>
<dbReference type="PANTHER" id="PTHR33365:SF11">
    <property type="entry name" value="TAT PATHWAY SIGNAL SEQUENCE"/>
    <property type="match status" value="1"/>
</dbReference>
<sequence>MVEWLSASEVLDAEASKAFLPQDAENYQNSETKTAQERVKQFTVLYLIIGILCLANTFQGVILLHMFRTLNLASLHHSDFQIENVLIDRNKSWEIGSNAETDLLWSTSIPGITGWVQIENPRSCTLPLGIPAHNSSDEVYITTLIRNESLFVGTDVYGNGIQEEYAKKLHHLMHCFDYLRQTISCQSDLTLEGLSEDSTETMLVIDGYGVEHRCKSRRAVGQWLIEHAPVGPEFSDIAI</sequence>
<gene>
    <name evidence="5" type="ORF">OIDMADRAFT_36433</name>
</gene>
<protein>
    <submittedName>
        <fullName evidence="5">Uncharacterized protein</fullName>
    </submittedName>
</protein>
<accession>A0A0C3G8Y7</accession>
<evidence type="ECO:0000256" key="2">
    <source>
        <dbReference type="ARBA" id="ARBA00023002"/>
    </source>
</evidence>
<dbReference type="STRING" id="913774.A0A0C3G8Y7"/>
<comment type="pathway">
    <text evidence="1">Mycotoxin biosynthesis.</text>
</comment>
<reference evidence="5 6" key="1">
    <citation type="submission" date="2014-04" db="EMBL/GenBank/DDBJ databases">
        <authorList>
            <consortium name="DOE Joint Genome Institute"/>
            <person name="Kuo A."/>
            <person name="Martino E."/>
            <person name="Perotto S."/>
            <person name="Kohler A."/>
            <person name="Nagy L.G."/>
            <person name="Floudas D."/>
            <person name="Copeland A."/>
            <person name="Barry K.W."/>
            <person name="Cichocki N."/>
            <person name="Veneault-Fourrey C."/>
            <person name="LaButti K."/>
            <person name="Lindquist E.A."/>
            <person name="Lipzen A."/>
            <person name="Lundell T."/>
            <person name="Morin E."/>
            <person name="Murat C."/>
            <person name="Sun H."/>
            <person name="Tunlid A."/>
            <person name="Henrissat B."/>
            <person name="Grigoriev I.V."/>
            <person name="Hibbett D.S."/>
            <person name="Martin F."/>
            <person name="Nordberg H.P."/>
            <person name="Cantor M.N."/>
            <person name="Hua S.X."/>
        </authorList>
    </citation>
    <scope>NUCLEOTIDE SEQUENCE [LARGE SCALE GENOMIC DNA]</scope>
    <source>
        <strain evidence="5 6">Zn</strain>
    </source>
</reference>
<keyword evidence="2" id="KW-0560">Oxidoreductase</keyword>
<evidence type="ECO:0000256" key="1">
    <source>
        <dbReference type="ARBA" id="ARBA00004685"/>
    </source>
</evidence>
<evidence type="ECO:0000256" key="3">
    <source>
        <dbReference type="ARBA" id="ARBA00035112"/>
    </source>
</evidence>
<dbReference type="PANTHER" id="PTHR33365">
    <property type="entry name" value="YALI0B05434P"/>
    <property type="match status" value="1"/>
</dbReference>
<dbReference type="Pfam" id="PF11807">
    <property type="entry name" value="UstYa"/>
    <property type="match status" value="1"/>
</dbReference>